<keyword evidence="3" id="KW-0808">Transferase</keyword>
<protein>
    <recommendedName>
        <fullName evidence="8">L-ornithine N(alpha)-acyltransferase</fullName>
        <ecNumber evidence="7">2.3.2.30</ecNumber>
    </recommendedName>
</protein>
<dbReference type="InterPro" id="IPR052351">
    <property type="entry name" value="Ornithine_N-alpha-AT"/>
</dbReference>
<dbReference type="InterPro" id="IPR016181">
    <property type="entry name" value="Acyl_CoA_acyltransferase"/>
</dbReference>
<evidence type="ECO:0000256" key="6">
    <source>
        <dbReference type="ARBA" id="ARBA00038095"/>
    </source>
</evidence>
<dbReference type="Pfam" id="PF13444">
    <property type="entry name" value="Acetyltransf_5"/>
    <property type="match status" value="1"/>
</dbReference>
<comment type="caution">
    <text evidence="11">The sequence shown here is derived from an EMBL/GenBank/DDBJ whole genome shotgun (WGS) entry which is preliminary data.</text>
</comment>
<keyword evidence="2" id="KW-0444">Lipid biosynthesis</keyword>
<dbReference type="Proteomes" id="UP000604737">
    <property type="component" value="Unassembled WGS sequence"/>
</dbReference>
<comment type="similarity">
    <text evidence="6">Belongs to the acetyltransferase family. OlsB subfamily.</text>
</comment>
<keyword evidence="5" id="KW-0012">Acyltransferase</keyword>
<evidence type="ECO:0000256" key="5">
    <source>
        <dbReference type="ARBA" id="ARBA00023315"/>
    </source>
</evidence>
<comment type="catalytic activity">
    <reaction evidence="10">
        <text>a (3R)-hydroxyacyl-[ACP] + L-ornithine = a lyso-ornithine lipid + holo-[ACP] + H(+)</text>
        <dbReference type="Rhea" id="RHEA:20633"/>
        <dbReference type="Rhea" id="RHEA-COMP:9685"/>
        <dbReference type="Rhea" id="RHEA-COMP:9945"/>
        <dbReference type="ChEBI" id="CHEBI:15378"/>
        <dbReference type="ChEBI" id="CHEBI:46911"/>
        <dbReference type="ChEBI" id="CHEBI:64479"/>
        <dbReference type="ChEBI" id="CHEBI:78827"/>
        <dbReference type="ChEBI" id="CHEBI:138482"/>
        <dbReference type="EC" id="2.3.2.30"/>
    </reaction>
    <physiologicalReaction direction="left-to-right" evidence="10">
        <dbReference type="Rhea" id="RHEA:20634"/>
    </physiologicalReaction>
</comment>
<comment type="function">
    <text evidence="9">Catalyzes the first step in the biosynthesis of ornithine lipids, which are phosphorus-free membrane lipids. Catalyzes the 3-hydroxyacyl-acyl carrier protein-dependent acylation of ornithine to form lyso-ornithine lipid (LOL).</text>
</comment>
<evidence type="ECO:0000313" key="11">
    <source>
        <dbReference type="EMBL" id="GHD69612.1"/>
    </source>
</evidence>
<dbReference type="SUPFAM" id="SSF55729">
    <property type="entry name" value="Acyl-CoA N-acyltransferases (Nat)"/>
    <property type="match status" value="1"/>
</dbReference>
<evidence type="ECO:0000313" key="12">
    <source>
        <dbReference type="Proteomes" id="UP000604737"/>
    </source>
</evidence>
<dbReference type="Gene3D" id="3.40.630.30">
    <property type="match status" value="1"/>
</dbReference>
<dbReference type="PANTHER" id="PTHR37323:SF1">
    <property type="entry name" value="L-ORNITHINE N(ALPHA)-ACYLTRANSFERASE"/>
    <property type="match status" value="1"/>
</dbReference>
<keyword evidence="12" id="KW-1185">Reference proteome</keyword>
<dbReference type="EMBL" id="BMYO01000012">
    <property type="protein sequence ID" value="GHD69612.1"/>
    <property type="molecule type" value="Genomic_DNA"/>
</dbReference>
<accession>A0ABQ3H5T2</accession>
<dbReference type="EC" id="2.3.2.30" evidence="7"/>
<evidence type="ECO:0000256" key="9">
    <source>
        <dbReference type="ARBA" id="ARBA00045724"/>
    </source>
</evidence>
<dbReference type="RefSeq" id="WP_189462397.1">
    <property type="nucleotide sequence ID" value="NZ_BMYO01000012.1"/>
</dbReference>
<name>A0ABQ3H5T2_9NEIS</name>
<organism evidence="11 12">
    <name type="scientific">Jeongeupia chitinilytica</name>
    <dbReference type="NCBI Taxonomy" id="1041641"/>
    <lineage>
        <taxon>Bacteria</taxon>
        <taxon>Pseudomonadati</taxon>
        <taxon>Pseudomonadota</taxon>
        <taxon>Betaproteobacteria</taxon>
        <taxon>Neisseriales</taxon>
        <taxon>Chitinibacteraceae</taxon>
        <taxon>Jeongeupia</taxon>
    </lineage>
</organism>
<evidence type="ECO:0000256" key="1">
    <source>
        <dbReference type="ARBA" id="ARBA00005189"/>
    </source>
</evidence>
<sequence length="250" mass="27956">MLQQLQTATSKSRKRQLSVSLAGNYDTIRAAQALRHRVFAGEMGARLSSREPGIDHDLFDPYCDHLVVQDDETGEVVGTYRILPPHQARTLGSYYSDTEFDLTRLSHLRNQLVEVGRSCVHPDYRTGATISLLWSGLADYMGQRGHHYLIGCASVSLIDGGHLAASLYAKLARTALAPVEWRVFPRCPLPLAALNQKLDAPIPPLLRGYLRAGSYICGEPAWDPDFNTADLFLLLPVQQIEQRYAKHFLR</sequence>
<gene>
    <name evidence="11" type="ORF">GCM10007350_36500</name>
</gene>
<keyword evidence="4" id="KW-0443">Lipid metabolism</keyword>
<dbReference type="PANTHER" id="PTHR37323">
    <property type="entry name" value="GCN5-RELATED N-ACETYLTRANSFERASE"/>
    <property type="match status" value="1"/>
</dbReference>
<proteinExistence type="inferred from homology"/>
<evidence type="ECO:0000256" key="8">
    <source>
        <dbReference type="ARBA" id="ARBA00039866"/>
    </source>
</evidence>
<comment type="pathway">
    <text evidence="1">Lipid metabolism.</text>
</comment>
<evidence type="ECO:0000256" key="10">
    <source>
        <dbReference type="ARBA" id="ARBA00047785"/>
    </source>
</evidence>
<evidence type="ECO:0000256" key="2">
    <source>
        <dbReference type="ARBA" id="ARBA00022516"/>
    </source>
</evidence>
<evidence type="ECO:0000256" key="7">
    <source>
        <dbReference type="ARBA" id="ARBA00039058"/>
    </source>
</evidence>
<evidence type="ECO:0000256" key="4">
    <source>
        <dbReference type="ARBA" id="ARBA00023098"/>
    </source>
</evidence>
<evidence type="ECO:0000256" key="3">
    <source>
        <dbReference type="ARBA" id="ARBA00022679"/>
    </source>
</evidence>
<reference evidence="12" key="1">
    <citation type="journal article" date="2019" name="Int. J. Syst. Evol. Microbiol.">
        <title>The Global Catalogue of Microorganisms (GCM) 10K type strain sequencing project: providing services to taxonomists for standard genome sequencing and annotation.</title>
        <authorList>
            <consortium name="The Broad Institute Genomics Platform"/>
            <consortium name="The Broad Institute Genome Sequencing Center for Infectious Disease"/>
            <person name="Wu L."/>
            <person name="Ma J."/>
        </authorList>
    </citation>
    <scope>NUCLEOTIDE SEQUENCE [LARGE SCALE GENOMIC DNA]</scope>
    <source>
        <strain evidence="12">KCTC 23701</strain>
    </source>
</reference>